<dbReference type="Proteomes" id="UP000283530">
    <property type="component" value="Unassembled WGS sequence"/>
</dbReference>
<dbReference type="EMBL" id="QPKB01000005">
    <property type="protein sequence ID" value="RWR84703.1"/>
    <property type="molecule type" value="Genomic_DNA"/>
</dbReference>
<comment type="caution">
    <text evidence="2">The sequence shown here is derived from an EMBL/GenBank/DDBJ whole genome shotgun (WGS) entry which is preliminary data.</text>
</comment>
<evidence type="ECO:0000313" key="3">
    <source>
        <dbReference type="Proteomes" id="UP000283530"/>
    </source>
</evidence>
<dbReference type="Gene3D" id="3.40.1740.10">
    <property type="entry name" value="VC0467-like"/>
    <property type="match status" value="1"/>
</dbReference>
<accession>A0A3S3NQW9</accession>
<dbReference type="OrthoDB" id="272750at2759"/>
<feature type="compositionally biased region" description="Low complexity" evidence="1">
    <location>
        <begin position="80"/>
        <end position="89"/>
    </location>
</feature>
<dbReference type="PANTHER" id="PTHR31984">
    <property type="entry name" value="TRANSPORTER, PUTATIVE (DUF179)-RELATED"/>
    <property type="match status" value="1"/>
</dbReference>
<evidence type="ECO:0000313" key="2">
    <source>
        <dbReference type="EMBL" id="RWR84703.1"/>
    </source>
</evidence>
<feature type="region of interest" description="Disordered" evidence="1">
    <location>
        <begin position="74"/>
        <end position="120"/>
    </location>
</feature>
<dbReference type="AlphaFoldDB" id="A0A3S3NQW9"/>
<dbReference type="InterPro" id="IPR003774">
    <property type="entry name" value="AlgH-like"/>
</dbReference>
<reference evidence="2 3" key="1">
    <citation type="journal article" date="2019" name="Nat. Plants">
        <title>Stout camphor tree genome fills gaps in understanding of flowering plant genome evolution.</title>
        <authorList>
            <person name="Chaw S.M."/>
            <person name="Liu Y.C."/>
            <person name="Wu Y.W."/>
            <person name="Wang H.Y."/>
            <person name="Lin C.I."/>
            <person name="Wu C.S."/>
            <person name="Ke H.M."/>
            <person name="Chang L.Y."/>
            <person name="Hsu C.Y."/>
            <person name="Yang H.T."/>
            <person name="Sudianto E."/>
            <person name="Hsu M.H."/>
            <person name="Wu K.P."/>
            <person name="Wang L.N."/>
            <person name="Leebens-Mack J.H."/>
            <person name="Tsai I.J."/>
        </authorList>
    </citation>
    <scope>NUCLEOTIDE SEQUENCE [LARGE SCALE GENOMIC DNA]</scope>
    <source>
        <strain evidence="3">cv. Chaw 1501</strain>
        <tissue evidence="2">Young leaves</tissue>
    </source>
</reference>
<keyword evidence="3" id="KW-1185">Reference proteome</keyword>
<dbReference type="SUPFAM" id="SSF143456">
    <property type="entry name" value="VC0467-like"/>
    <property type="match status" value="1"/>
</dbReference>
<proteinExistence type="predicted"/>
<name>A0A3S3NQW9_9MAGN</name>
<gene>
    <name evidence="2" type="ORF">CKAN_01352800</name>
</gene>
<organism evidence="2 3">
    <name type="scientific">Cinnamomum micranthum f. kanehirae</name>
    <dbReference type="NCBI Taxonomy" id="337451"/>
    <lineage>
        <taxon>Eukaryota</taxon>
        <taxon>Viridiplantae</taxon>
        <taxon>Streptophyta</taxon>
        <taxon>Embryophyta</taxon>
        <taxon>Tracheophyta</taxon>
        <taxon>Spermatophyta</taxon>
        <taxon>Magnoliopsida</taxon>
        <taxon>Magnoliidae</taxon>
        <taxon>Laurales</taxon>
        <taxon>Lauraceae</taxon>
        <taxon>Cinnamomum</taxon>
    </lineage>
</organism>
<evidence type="ECO:0000256" key="1">
    <source>
        <dbReference type="SAM" id="MobiDB-lite"/>
    </source>
</evidence>
<dbReference type="STRING" id="337451.A0A3S3NQW9"/>
<protein>
    <submittedName>
        <fullName evidence="2">UPF0301 protein</fullName>
    </submittedName>
</protein>
<dbReference type="PANTHER" id="PTHR31984:SF11">
    <property type="entry name" value="TRANSPORTER, PUTATIVE (DUF179)-RELATED"/>
    <property type="match status" value="1"/>
</dbReference>
<feature type="compositionally biased region" description="Basic and acidic residues" evidence="1">
    <location>
        <begin position="107"/>
        <end position="120"/>
    </location>
</feature>
<dbReference type="Pfam" id="PF02622">
    <property type="entry name" value="DUF179"/>
    <property type="match status" value="1"/>
</dbReference>
<sequence>MDLCFLNLNSRNLGLFTAKKSSFLQRNLWLEKPFSCDSGKMGLFRNGRRKVSENRVLKFGFSSYRPIVVKATAKKNDENSSSSGSDDQSVPNEDGPELINPSLYNSRSEDASTHRSHHANPDWRTLRATYVGREQGTLSQDDVLGSKWAHSIPVTEAGCVLVATDKLDDVRAFQRSVVLLLRPGTRDPREGPFGLIINRPLHKKIKDMNPSNLDLATTLANCSLYFGGPLDASMFLLKTENSDPLPGFVQVIPGLCCGARDGLDEAAGLVKKGVLRPQDFRFFVGYAGWEMDQLGEEIEMGYWIVAACSVELMIEGTADSSLGLWEEILQLMGGHYSELIRKPKQDGS</sequence>